<evidence type="ECO:0000256" key="4">
    <source>
        <dbReference type="ARBA" id="ARBA00022989"/>
    </source>
</evidence>
<evidence type="ECO:0000256" key="5">
    <source>
        <dbReference type="ARBA" id="ARBA00023136"/>
    </source>
</evidence>
<feature type="transmembrane region" description="Helical" evidence="6">
    <location>
        <begin position="37"/>
        <end position="57"/>
    </location>
</feature>
<dbReference type="InterPro" id="IPR002794">
    <property type="entry name" value="DUF92_TMEM19"/>
</dbReference>
<organism evidence="7 8">
    <name type="scientific">Rhodotorula toruloides</name>
    <name type="common">Yeast</name>
    <name type="synonym">Rhodosporidium toruloides</name>
    <dbReference type="NCBI Taxonomy" id="5286"/>
    <lineage>
        <taxon>Eukaryota</taxon>
        <taxon>Fungi</taxon>
        <taxon>Dikarya</taxon>
        <taxon>Basidiomycota</taxon>
        <taxon>Pucciniomycotina</taxon>
        <taxon>Microbotryomycetes</taxon>
        <taxon>Sporidiobolales</taxon>
        <taxon>Sporidiobolaceae</taxon>
        <taxon>Rhodotorula</taxon>
    </lineage>
</organism>
<gene>
    <name evidence="7" type="ORF">Rt10032_c14g5370</name>
</gene>
<dbReference type="Pfam" id="PF01940">
    <property type="entry name" value="DUF92"/>
    <property type="match status" value="1"/>
</dbReference>
<keyword evidence="4 6" id="KW-1133">Transmembrane helix</keyword>
<dbReference type="Proteomes" id="UP000321518">
    <property type="component" value="Unassembled WGS sequence"/>
</dbReference>
<reference evidence="7 8" key="1">
    <citation type="submission" date="2019-07" db="EMBL/GenBank/DDBJ databases">
        <title>Rhodotorula toruloides NBRC10032 genome sequencing.</title>
        <authorList>
            <person name="Shida Y."/>
            <person name="Takaku H."/>
            <person name="Ogasawara W."/>
            <person name="Mori K."/>
        </authorList>
    </citation>
    <scope>NUCLEOTIDE SEQUENCE [LARGE SCALE GENOMIC DNA]</scope>
    <source>
        <strain evidence="7 8">NBRC10032</strain>
    </source>
</reference>
<protein>
    <submittedName>
        <fullName evidence="7">Enoyl-CoA hydratase/isomerase family protein</fullName>
    </submittedName>
</protein>
<keyword evidence="5 6" id="KW-0472">Membrane</keyword>
<evidence type="ECO:0000256" key="6">
    <source>
        <dbReference type="SAM" id="Phobius"/>
    </source>
</evidence>
<feature type="transmembrane region" description="Helical" evidence="6">
    <location>
        <begin position="126"/>
        <end position="151"/>
    </location>
</feature>
<dbReference type="Pfam" id="PF00378">
    <property type="entry name" value="ECH_1"/>
    <property type="match status" value="1"/>
</dbReference>
<dbReference type="AlphaFoldDB" id="A0A511KLU0"/>
<dbReference type="EMBL" id="BJWK01000014">
    <property type="protein sequence ID" value="GEM11353.1"/>
    <property type="molecule type" value="Genomic_DNA"/>
</dbReference>
<accession>A0A511KLU0</accession>
<evidence type="ECO:0000256" key="2">
    <source>
        <dbReference type="ARBA" id="ARBA00009012"/>
    </source>
</evidence>
<comment type="similarity">
    <text evidence="2">Belongs to the TMEM19 family.</text>
</comment>
<evidence type="ECO:0000256" key="1">
    <source>
        <dbReference type="ARBA" id="ARBA00004141"/>
    </source>
</evidence>
<evidence type="ECO:0000313" key="8">
    <source>
        <dbReference type="Proteomes" id="UP000321518"/>
    </source>
</evidence>
<dbReference type="GO" id="GO:0016853">
    <property type="term" value="F:isomerase activity"/>
    <property type="evidence" value="ECO:0007669"/>
    <property type="project" value="UniProtKB-KW"/>
</dbReference>
<dbReference type="Gene3D" id="3.90.226.10">
    <property type="entry name" value="2-enoyl-CoA Hydratase, Chain A, domain 1"/>
    <property type="match status" value="1"/>
</dbReference>
<dbReference type="CDD" id="cd06558">
    <property type="entry name" value="crotonase-like"/>
    <property type="match status" value="1"/>
</dbReference>
<evidence type="ECO:0000256" key="3">
    <source>
        <dbReference type="ARBA" id="ARBA00022692"/>
    </source>
</evidence>
<comment type="subcellular location">
    <subcellularLocation>
        <location evidence="1">Membrane</location>
        <topology evidence="1">Multi-pass membrane protein</topology>
    </subcellularLocation>
</comment>
<dbReference type="PANTHER" id="PTHR13353">
    <property type="entry name" value="TRANSMEMBRANE PROTEIN 19"/>
    <property type="match status" value="1"/>
</dbReference>
<dbReference type="InterPro" id="IPR029045">
    <property type="entry name" value="ClpP/crotonase-like_dom_sf"/>
</dbReference>
<name>A0A511KLU0_RHOTO</name>
<keyword evidence="3 6" id="KW-0812">Transmembrane</keyword>
<dbReference type="InterPro" id="IPR001753">
    <property type="entry name" value="Enoyl-CoA_hydra/iso"/>
</dbReference>
<dbReference type="PANTHER" id="PTHR13353:SF5">
    <property type="entry name" value="TRANSMEMBRANE PROTEIN 19"/>
    <property type="match status" value="1"/>
</dbReference>
<dbReference type="GO" id="GO:0016020">
    <property type="term" value="C:membrane"/>
    <property type="evidence" value="ECO:0007669"/>
    <property type="project" value="UniProtKB-SubCell"/>
</dbReference>
<proteinExistence type="inferred from homology"/>
<evidence type="ECO:0000313" key="7">
    <source>
        <dbReference type="EMBL" id="GEM11353.1"/>
    </source>
</evidence>
<dbReference type="SUPFAM" id="SSF52096">
    <property type="entry name" value="ClpP/crotonase"/>
    <property type="match status" value="1"/>
</dbReference>
<sequence>MQLYLPSLGLAVLVAWRGTRSGSLNASGGLAAATLGYTALASPLAVFGVCLLGFYLAGSRATKLGILSSRPPILLTTLRTCPRGTNGGISPWGTLVSLLGGLLVGVLAVVSLVAQGQAGACGLGRLAEVVVVAALSGFGGSMIDSLLGAIFQPTYFSQTRSLVVHSPHPSPAHPEEKIVRVPGSGWDVLTNNAVNFFSTAAVAGVVEGGVWLLEMHNLPDNRLEPEFIKQAMLPALDFVELSWHKAVDKGRNKGGALVLTGERNKGKFFSNGLQLACLAEYPTFFKDYYYKLLARLMTYPIQTVAAINGHCYAGGLCLALACDWRICRPDRTWLSMNELLFGAPIPAGMASVLQARLAEPVVRKVMLTAHKYTSAEALKDGLVDEVVEGTGSEETVQKALERAVRLAPLSETGVLRAMKETLYAPALVQLAQDETLLIGRPQQQNEDAFKALLAAEVNAKL</sequence>
<keyword evidence="7" id="KW-0413">Isomerase</keyword>
<dbReference type="OrthoDB" id="1696280at2759"/>
<comment type="caution">
    <text evidence="7">The sequence shown here is derived from an EMBL/GenBank/DDBJ whole genome shotgun (WGS) entry which is preliminary data.</text>
</comment>
<feature type="transmembrane region" description="Helical" evidence="6">
    <location>
        <begin position="92"/>
        <end position="114"/>
    </location>
</feature>